<accession>A0ABW5YG38</accession>
<dbReference type="Proteomes" id="UP001597557">
    <property type="component" value="Unassembled WGS sequence"/>
</dbReference>
<feature type="domain" description="DUF3823" evidence="2">
    <location>
        <begin position="123"/>
        <end position="224"/>
    </location>
</feature>
<dbReference type="Pfam" id="PF18003">
    <property type="entry name" value="DUF3823_C"/>
    <property type="match status" value="1"/>
</dbReference>
<dbReference type="PROSITE" id="PS51257">
    <property type="entry name" value="PROKAR_LIPOPROTEIN"/>
    <property type="match status" value="1"/>
</dbReference>
<proteinExistence type="predicted"/>
<evidence type="ECO:0000259" key="2">
    <source>
        <dbReference type="Pfam" id="PF18003"/>
    </source>
</evidence>
<dbReference type="InterPro" id="IPR024278">
    <property type="entry name" value="DUF3823_N"/>
</dbReference>
<feature type="domain" description="DUF3823" evidence="1">
    <location>
        <begin position="32"/>
        <end position="119"/>
    </location>
</feature>
<reference evidence="4" key="1">
    <citation type="journal article" date="2019" name="Int. J. Syst. Evol. Microbiol.">
        <title>The Global Catalogue of Microorganisms (GCM) 10K type strain sequencing project: providing services to taxonomists for standard genome sequencing and annotation.</title>
        <authorList>
            <consortium name="The Broad Institute Genomics Platform"/>
            <consortium name="The Broad Institute Genome Sequencing Center for Infectious Disease"/>
            <person name="Wu L."/>
            <person name="Ma J."/>
        </authorList>
    </citation>
    <scope>NUCLEOTIDE SEQUENCE [LARGE SCALE GENOMIC DNA]</scope>
    <source>
        <strain evidence="4">KCTC 22437</strain>
    </source>
</reference>
<evidence type="ECO:0000313" key="3">
    <source>
        <dbReference type="EMBL" id="MFD2874245.1"/>
    </source>
</evidence>
<organism evidence="3 4">
    <name type="scientific">Mucilaginibacter ximonensis</name>
    <dbReference type="NCBI Taxonomy" id="538021"/>
    <lineage>
        <taxon>Bacteria</taxon>
        <taxon>Pseudomonadati</taxon>
        <taxon>Bacteroidota</taxon>
        <taxon>Sphingobacteriia</taxon>
        <taxon>Sphingobacteriales</taxon>
        <taxon>Sphingobacteriaceae</taxon>
        <taxon>Mucilaginibacter</taxon>
    </lineage>
</organism>
<dbReference type="Pfam" id="PF12866">
    <property type="entry name" value="DUF3823"/>
    <property type="match status" value="1"/>
</dbReference>
<evidence type="ECO:0000313" key="4">
    <source>
        <dbReference type="Proteomes" id="UP001597557"/>
    </source>
</evidence>
<comment type="caution">
    <text evidence="3">The sequence shown here is derived from an EMBL/GenBank/DDBJ whole genome shotgun (WGS) entry which is preliminary data.</text>
</comment>
<evidence type="ECO:0000259" key="1">
    <source>
        <dbReference type="Pfam" id="PF12866"/>
    </source>
</evidence>
<dbReference type="InterPro" id="IPR041186">
    <property type="entry name" value="DUF3823_C"/>
</dbReference>
<keyword evidence="4" id="KW-1185">Reference proteome</keyword>
<name>A0ABW5YG38_9SPHI</name>
<sequence>MKKIFRNLMLGAVILTGAACTKIDNYGGPNASFQGRLIDATTHNNFETASNSVQIQLEQISWSANPTPQFIPSKFDGTFEDTKLFKGTYRIIPKGGAFWPIYDSLKMAINQGSSHDFELTPYLTIKNFSHELNGTTLTLHFDIDAPIVAGLPTIIDAQPYVNTTKLVGPGASIRDFSDVDAVTINKEFVDMTSADKSITLTVPNLLPGRIFFVRVGVRLNDSYKSSNLSDIIEITIPK</sequence>
<gene>
    <name evidence="3" type="ORF">ACFS5N_17315</name>
</gene>
<dbReference type="Gene3D" id="2.60.40.2060">
    <property type="match status" value="1"/>
</dbReference>
<dbReference type="RefSeq" id="WP_377188547.1">
    <property type="nucleotide sequence ID" value="NZ_JBHUPD010000004.1"/>
</dbReference>
<protein>
    <submittedName>
        <fullName evidence="3">DUF3823 domain-containing protein</fullName>
    </submittedName>
</protein>
<dbReference type="EMBL" id="JBHUPD010000004">
    <property type="protein sequence ID" value="MFD2874245.1"/>
    <property type="molecule type" value="Genomic_DNA"/>
</dbReference>
<dbReference type="Gene3D" id="2.60.40.1120">
    <property type="entry name" value="Carboxypeptidase-like, regulatory domain"/>
    <property type="match status" value="1"/>
</dbReference>